<keyword evidence="6 8" id="KW-0408">Iron</keyword>
<dbReference type="PANTHER" id="PTHR46696:SF4">
    <property type="entry name" value="BIOTIN BIOSYNTHESIS CYTOCHROME P450"/>
    <property type="match status" value="1"/>
</dbReference>
<keyword evidence="3 8" id="KW-0349">Heme</keyword>
<evidence type="ECO:0000256" key="4">
    <source>
        <dbReference type="ARBA" id="ARBA00022723"/>
    </source>
</evidence>
<evidence type="ECO:0000256" key="1">
    <source>
        <dbReference type="ARBA" id="ARBA00001971"/>
    </source>
</evidence>
<name>A0ABX8VR50_9MYCO</name>
<dbReference type="InterPro" id="IPR001128">
    <property type="entry name" value="Cyt_P450"/>
</dbReference>
<sequence>MSTDLLRPPPRAVLSATRSSVTDLWRPVATGAYRDLRRPRTASAPKSVPRTTFDPTLAENIADPYPELLRIREHPVVVNERLGVWMMGRYEDVHKAVRNNEVFSSRDGIMLRSFVTSAVLTTDPPDHTRLRHLTAPMFSKRSVQTLATDIRALSDEAIRPLRDGDVIDMVAALTIPMPINVIATILGIPHPQWPAFRTVSNKFARLFGPRSVHEVMRYVGSLLQSYVQMRSFIDVEMGRRSSTSADDLLGWLQAAKESGELSDQEAFFYALILLVAGNETTTNLLGMLLVRLAEDREFFLTLKADRSLLRPAVEETARWGSPVQWVTRTATAPYRIGDTVIPKGAKALLFYASANRDPAKFSDPDRFDPHRDTTGHLAFGHGLHFCLGAHLARLEVITAVDHLLDELDGLELAGPVRWGTNPSLRGPVSIPLRVRRGSAS</sequence>
<dbReference type="RefSeq" id="WP_047329670.1">
    <property type="nucleotide sequence ID" value="NZ_CP080333.1"/>
</dbReference>
<dbReference type="InterPro" id="IPR017972">
    <property type="entry name" value="Cyt_P450_CS"/>
</dbReference>
<keyword evidence="10" id="KW-1185">Reference proteome</keyword>
<dbReference type="PRINTS" id="PR00359">
    <property type="entry name" value="BP450"/>
</dbReference>
<dbReference type="EMBL" id="CP080333">
    <property type="protein sequence ID" value="QYL18563.1"/>
    <property type="molecule type" value="Genomic_DNA"/>
</dbReference>
<evidence type="ECO:0000256" key="3">
    <source>
        <dbReference type="ARBA" id="ARBA00022617"/>
    </source>
</evidence>
<organism evidence="9 10">
    <name type="scientific">Mycolicibacterium pallens</name>
    <dbReference type="NCBI Taxonomy" id="370524"/>
    <lineage>
        <taxon>Bacteria</taxon>
        <taxon>Bacillati</taxon>
        <taxon>Actinomycetota</taxon>
        <taxon>Actinomycetes</taxon>
        <taxon>Mycobacteriales</taxon>
        <taxon>Mycobacteriaceae</taxon>
        <taxon>Mycolicibacterium</taxon>
    </lineage>
</organism>
<dbReference type="Proteomes" id="UP000825367">
    <property type="component" value="Chromosome"/>
</dbReference>
<proteinExistence type="inferred from homology"/>
<comment type="cofactor">
    <cofactor evidence="1">
        <name>heme</name>
        <dbReference type="ChEBI" id="CHEBI:30413"/>
    </cofactor>
</comment>
<evidence type="ECO:0000256" key="7">
    <source>
        <dbReference type="ARBA" id="ARBA00023033"/>
    </source>
</evidence>
<evidence type="ECO:0000256" key="2">
    <source>
        <dbReference type="ARBA" id="ARBA00010617"/>
    </source>
</evidence>
<keyword evidence="4 8" id="KW-0479">Metal-binding</keyword>
<evidence type="ECO:0000256" key="5">
    <source>
        <dbReference type="ARBA" id="ARBA00023002"/>
    </source>
</evidence>
<dbReference type="SUPFAM" id="SSF48264">
    <property type="entry name" value="Cytochrome P450"/>
    <property type="match status" value="1"/>
</dbReference>
<evidence type="ECO:0000313" key="10">
    <source>
        <dbReference type="Proteomes" id="UP000825367"/>
    </source>
</evidence>
<gene>
    <name evidence="9" type="ORF">K0O64_08735</name>
</gene>
<accession>A0ABX8VR50</accession>
<evidence type="ECO:0000313" key="9">
    <source>
        <dbReference type="EMBL" id="QYL18563.1"/>
    </source>
</evidence>
<keyword evidence="5 8" id="KW-0560">Oxidoreductase</keyword>
<comment type="similarity">
    <text evidence="2 8">Belongs to the cytochrome P450 family.</text>
</comment>
<evidence type="ECO:0000256" key="8">
    <source>
        <dbReference type="RuleBase" id="RU000461"/>
    </source>
</evidence>
<dbReference type="PANTHER" id="PTHR46696">
    <property type="entry name" value="P450, PUTATIVE (EUROFUNG)-RELATED"/>
    <property type="match status" value="1"/>
</dbReference>
<dbReference type="PROSITE" id="PS00086">
    <property type="entry name" value="CYTOCHROME_P450"/>
    <property type="match status" value="1"/>
</dbReference>
<keyword evidence="7 8" id="KW-0503">Monooxygenase</keyword>
<reference evidence="9 10" key="1">
    <citation type="submission" date="2021-07" db="EMBL/GenBank/DDBJ databases">
        <title>Whole genome sequencing of non-tuberculosis mycobacteria type-strains.</title>
        <authorList>
            <person name="Igarashi Y."/>
            <person name="Osugi A."/>
            <person name="Mitarai S."/>
        </authorList>
    </citation>
    <scope>NUCLEOTIDE SEQUENCE [LARGE SCALE GENOMIC DNA]</scope>
    <source>
        <strain evidence="9 10">JCM 16370</strain>
    </source>
</reference>
<protein>
    <submittedName>
        <fullName evidence="9">Cytochrome P450</fullName>
    </submittedName>
</protein>
<dbReference type="Gene3D" id="1.10.630.10">
    <property type="entry name" value="Cytochrome P450"/>
    <property type="match status" value="1"/>
</dbReference>
<dbReference type="InterPro" id="IPR002397">
    <property type="entry name" value="Cyt_P450_B"/>
</dbReference>
<evidence type="ECO:0000256" key="6">
    <source>
        <dbReference type="ARBA" id="ARBA00023004"/>
    </source>
</evidence>
<dbReference type="Pfam" id="PF00067">
    <property type="entry name" value="p450"/>
    <property type="match status" value="1"/>
</dbReference>
<dbReference type="InterPro" id="IPR036396">
    <property type="entry name" value="Cyt_P450_sf"/>
</dbReference>